<dbReference type="Proteomes" id="UP001597326">
    <property type="component" value="Unassembled WGS sequence"/>
</dbReference>
<dbReference type="PANTHER" id="PTHR47359">
    <property type="entry name" value="PEPTIDOGLYCAN DL-ENDOPEPTIDASE CWLO"/>
    <property type="match status" value="1"/>
</dbReference>
<keyword evidence="8" id="KW-1185">Reference proteome</keyword>
<dbReference type="EMBL" id="JBHUFZ010000003">
    <property type="protein sequence ID" value="MFD1888770.1"/>
    <property type="molecule type" value="Genomic_DNA"/>
</dbReference>
<gene>
    <name evidence="7" type="ORF">ACFSCS_01045</name>
</gene>
<feature type="signal peptide" evidence="5">
    <location>
        <begin position="1"/>
        <end position="30"/>
    </location>
</feature>
<dbReference type="InterPro" id="IPR002477">
    <property type="entry name" value="Peptidoglycan-bd-like"/>
</dbReference>
<keyword evidence="3" id="KW-0378">Hydrolase</keyword>
<dbReference type="Gene3D" id="3.90.1720.10">
    <property type="entry name" value="endopeptidase domain like (from Nostoc punctiforme)"/>
    <property type="match status" value="1"/>
</dbReference>
<dbReference type="PROSITE" id="PS51935">
    <property type="entry name" value="NLPC_P60"/>
    <property type="match status" value="1"/>
</dbReference>
<evidence type="ECO:0000256" key="5">
    <source>
        <dbReference type="SAM" id="SignalP"/>
    </source>
</evidence>
<dbReference type="SUPFAM" id="SSF54001">
    <property type="entry name" value="Cysteine proteinases"/>
    <property type="match status" value="1"/>
</dbReference>
<evidence type="ECO:0000259" key="6">
    <source>
        <dbReference type="PROSITE" id="PS51935"/>
    </source>
</evidence>
<reference evidence="8" key="1">
    <citation type="journal article" date="2019" name="Int. J. Syst. Evol. Microbiol.">
        <title>The Global Catalogue of Microorganisms (GCM) 10K type strain sequencing project: providing services to taxonomists for standard genome sequencing and annotation.</title>
        <authorList>
            <consortium name="The Broad Institute Genomics Platform"/>
            <consortium name="The Broad Institute Genome Sequencing Center for Infectious Disease"/>
            <person name="Wu L."/>
            <person name="Ma J."/>
        </authorList>
    </citation>
    <scope>NUCLEOTIDE SEQUENCE [LARGE SCALE GENOMIC DNA]</scope>
    <source>
        <strain evidence="8">CAIM 431</strain>
    </source>
</reference>
<evidence type="ECO:0000313" key="8">
    <source>
        <dbReference type="Proteomes" id="UP001597326"/>
    </source>
</evidence>
<dbReference type="Gene3D" id="1.10.101.10">
    <property type="entry name" value="PGBD-like superfamily/PGBD"/>
    <property type="match status" value="1"/>
</dbReference>
<evidence type="ECO:0000256" key="3">
    <source>
        <dbReference type="ARBA" id="ARBA00022801"/>
    </source>
</evidence>
<dbReference type="SUPFAM" id="SSF47090">
    <property type="entry name" value="PGBD-like"/>
    <property type="match status" value="1"/>
</dbReference>
<dbReference type="PANTHER" id="PTHR47359:SF3">
    <property type="entry name" value="NLP_P60 DOMAIN-CONTAINING PROTEIN-RELATED"/>
    <property type="match status" value="1"/>
</dbReference>
<keyword evidence="2" id="KW-0645">Protease</keyword>
<feature type="chain" id="PRO_5045576139" evidence="5">
    <location>
        <begin position="31"/>
        <end position="245"/>
    </location>
</feature>
<proteinExistence type="inferred from homology"/>
<evidence type="ECO:0000256" key="2">
    <source>
        <dbReference type="ARBA" id="ARBA00022670"/>
    </source>
</evidence>
<dbReference type="InterPro" id="IPR036366">
    <property type="entry name" value="PGBDSf"/>
</dbReference>
<evidence type="ECO:0000256" key="1">
    <source>
        <dbReference type="ARBA" id="ARBA00007074"/>
    </source>
</evidence>
<name>A0ABW4RRT5_9ACTN</name>
<dbReference type="InterPro" id="IPR051794">
    <property type="entry name" value="PG_Endopeptidase_C40"/>
</dbReference>
<comment type="caution">
    <text evidence="7">The sequence shown here is derived from an EMBL/GenBank/DDBJ whole genome shotgun (WGS) entry which is preliminary data.</text>
</comment>
<dbReference type="Pfam" id="PF00877">
    <property type="entry name" value="NLPC_P60"/>
    <property type="match status" value="1"/>
</dbReference>
<accession>A0ABW4RRT5</accession>
<keyword evidence="5" id="KW-0732">Signal</keyword>
<dbReference type="InterPro" id="IPR036365">
    <property type="entry name" value="PGBD-like_sf"/>
</dbReference>
<sequence>MSKIRTSAIAATATLAVGAGSLAGATPAQAAVCSSTPNVYCSMAYAKKVPTTLVPGSKGTAVRNLQQALKQVRISVKVTGVYDSQTTKAVRAYQASRKISTTGNTGPQTRHALRVGAGVKVKKRVAAQSTSSRAQKAVNFAYAQIGKPYRYGATGPSSYDCSGLTGAAWKAAGVKIPRTSGAQWRGLKKVSRSSLRPGDIVVFYGGGHVGMYVGNGYVIHAPRTGQNVKKVKMSSMGFTAAVRPA</sequence>
<comment type="similarity">
    <text evidence="1">Belongs to the peptidase C40 family.</text>
</comment>
<feature type="domain" description="NlpC/P60" evidence="6">
    <location>
        <begin position="131"/>
        <end position="245"/>
    </location>
</feature>
<protein>
    <submittedName>
        <fullName evidence="7">C40 family peptidase</fullName>
    </submittedName>
</protein>
<dbReference type="InterPro" id="IPR000064">
    <property type="entry name" value="NLP_P60_dom"/>
</dbReference>
<evidence type="ECO:0000256" key="4">
    <source>
        <dbReference type="ARBA" id="ARBA00022807"/>
    </source>
</evidence>
<evidence type="ECO:0000313" key="7">
    <source>
        <dbReference type="EMBL" id="MFD1888770.1"/>
    </source>
</evidence>
<dbReference type="InterPro" id="IPR038765">
    <property type="entry name" value="Papain-like_cys_pep_sf"/>
</dbReference>
<keyword evidence="4" id="KW-0788">Thiol protease</keyword>
<organism evidence="7 8">
    <name type="scientific">Luteococcus peritonei</name>
    <dbReference type="NCBI Taxonomy" id="88874"/>
    <lineage>
        <taxon>Bacteria</taxon>
        <taxon>Bacillati</taxon>
        <taxon>Actinomycetota</taxon>
        <taxon>Actinomycetes</taxon>
        <taxon>Propionibacteriales</taxon>
        <taxon>Propionibacteriaceae</taxon>
        <taxon>Luteococcus</taxon>
    </lineage>
</organism>
<dbReference type="RefSeq" id="WP_343871855.1">
    <property type="nucleotide sequence ID" value="NZ_BAAAIX010000003.1"/>
</dbReference>
<dbReference type="Pfam" id="PF01471">
    <property type="entry name" value="PG_binding_1"/>
    <property type="match status" value="1"/>
</dbReference>